<feature type="transmembrane region" description="Helical" evidence="1">
    <location>
        <begin position="33"/>
        <end position="55"/>
    </location>
</feature>
<feature type="transmembrane region" description="Helical" evidence="1">
    <location>
        <begin position="294"/>
        <end position="315"/>
    </location>
</feature>
<feature type="transmembrane region" description="Helical" evidence="1">
    <location>
        <begin position="105"/>
        <end position="125"/>
    </location>
</feature>
<protein>
    <submittedName>
        <fullName evidence="3">Fucose 4-O-acetylase</fullName>
    </submittedName>
</protein>
<dbReference type="Pfam" id="PF01757">
    <property type="entry name" value="Acyl_transf_3"/>
    <property type="match status" value="1"/>
</dbReference>
<reference evidence="3 4" key="1">
    <citation type="submission" date="2016-01" db="EMBL/GenBank/DDBJ databases">
        <authorList>
            <person name="McClelland M."/>
            <person name="Jain A."/>
            <person name="Saraogi P."/>
            <person name="Mendelson R."/>
            <person name="Westerman R."/>
            <person name="SanMiguel P."/>
            <person name="Csonka L."/>
        </authorList>
    </citation>
    <scope>NUCLEOTIDE SEQUENCE [LARGE SCALE GENOMIC DNA]</scope>
    <source>
        <strain evidence="3 4">R-53146</strain>
    </source>
</reference>
<evidence type="ECO:0000313" key="3">
    <source>
        <dbReference type="EMBL" id="CVK15491.1"/>
    </source>
</evidence>
<gene>
    <name evidence="3" type="ORF">Ga0061079_10236</name>
</gene>
<dbReference type="Proteomes" id="UP000182761">
    <property type="component" value="Unassembled WGS sequence"/>
</dbReference>
<dbReference type="GO" id="GO:0016747">
    <property type="term" value="F:acyltransferase activity, transferring groups other than amino-acyl groups"/>
    <property type="evidence" value="ECO:0007669"/>
    <property type="project" value="InterPro"/>
</dbReference>
<dbReference type="PANTHER" id="PTHR37312:SF1">
    <property type="entry name" value="MEMBRANE-BOUND ACYLTRANSFERASE YKRP-RELATED"/>
    <property type="match status" value="1"/>
</dbReference>
<keyword evidence="1" id="KW-0812">Transmembrane</keyword>
<dbReference type="InterPro" id="IPR002656">
    <property type="entry name" value="Acyl_transf_3_dom"/>
</dbReference>
<keyword evidence="1" id="KW-0472">Membrane</keyword>
<dbReference type="STRING" id="1586267.GCA_001418685_00314"/>
<dbReference type="RefSeq" id="WP_055424725.1">
    <property type="nucleotide sequence ID" value="NZ_FCOR01000002.1"/>
</dbReference>
<dbReference type="AlphaFoldDB" id="A0A0X3AM71"/>
<dbReference type="PANTHER" id="PTHR37312">
    <property type="entry name" value="MEMBRANE-BOUND ACYLTRANSFERASE YKRP-RELATED"/>
    <property type="match status" value="1"/>
</dbReference>
<accession>A0A0X3AM71</accession>
<keyword evidence="4" id="KW-1185">Reference proteome</keyword>
<feature type="transmembrane region" description="Helical" evidence="1">
    <location>
        <begin position="268"/>
        <end position="288"/>
    </location>
</feature>
<dbReference type="OrthoDB" id="9809782at2"/>
<feature type="transmembrane region" description="Helical" evidence="1">
    <location>
        <begin position="191"/>
        <end position="215"/>
    </location>
</feature>
<proteinExistence type="predicted"/>
<feature type="transmembrane region" description="Helical" evidence="1">
    <location>
        <begin position="137"/>
        <end position="156"/>
    </location>
</feature>
<keyword evidence="1" id="KW-1133">Transmembrane helix</keyword>
<feature type="transmembrane region" description="Helical" evidence="1">
    <location>
        <begin position="235"/>
        <end position="256"/>
    </location>
</feature>
<dbReference type="EMBL" id="FCOR01000002">
    <property type="protein sequence ID" value="CVK15491.1"/>
    <property type="molecule type" value="Genomic_DNA"/>
</dbReference>
<evidence type="ECO:0000256" key="1">
    <source>
        <dbReference type="SAM" id="Phobius"/>
    </source>
</evidence>
<name>A0A0X3AM71_9FLAO</name>
<organism evidence="3 4">
    <name type="scientific">Apibacter mensalis</name>
    <dbReference type="NCBI Taxonomy" id="1586267"/>
    <lineage>
        <taxon>Bacteria</taxon>
        <taxon>Pseudomonadati</taxon>
        <taxon>Bacteroidota</taxon>
        <taxon>Flavobacteriia</taxon>
        <taxon>Flavobacteriales</taxon>
        <taxon>Weeksellaceae</taxon>
        <taxon>Apibacter</taxon>
    </lineage>
</organism>
<feature type="transmembrane region" description="Helical" evidence="1">
    <location>
        <begin position="162"/>
        <end position="179"/>
    </location>
</feature>
<dbReference type="InterPro" id="IPR052734">
    <property type="entry name" value="Nod_factor_acetyltransferase"/>
</dbReference>
<evidence type="ECO:0000313" key="4">
    <source>
        <dbReference type="Proteomes" id="UP000182761"/>
    </source>
</evidence>
<feature type="transmembrane region" description="Helical" evidence="1">
    <location>
        <begin position="75"/>
        <end position="93"/>
    </location>
</feature>
<feature type="domain" description="Acyltransferase 3" evidence="2">
    <location>
        <begin position="6"/>
        <end position="311"/>
    </location>
</feature>
<sequence>MNRNKTFDSLKFILVCIVVYAHTTENLYKDRGTAVLVSFLSTFTMPLFIFISGYFSKNVTWDKYKRSFKSLGLTYLAAQLTYSIPFIIVQAVTLPPERFNIIEKIISIFILPYGGLWYVVGLLVWRLLIYYIAKFNLKFPLVFSVSLIVPLLFGFIDIQLNAFRVITFFPYFVLGYYCNEQMFNRIRKIKPIFPIIILLIIFIGLFLSKNLFYFVMSTFGEGSYKSTYPTVFQGLLYRASFYLISIISINCVINLATDYFYKLGKYSFGIFLVHPCVIFTIAGIRMYLLPPINISYPILFEFPLAMVIAIISLYLSEIKPIQYWMNPIMFFQKK</sequence>
<evidence type="ECO:0000259" key="2">
    <source>
        <dbReference type="Pfam" id="PF01757"/>
    </source>
</evidence>